<dbReference type="EMBL" id="CP005077">
    <property type="protein sequence ID" value="AGM24934.1"/>
    <property type="molecule type" value="Genomic_DNA"/>
</dbReference>
<dbReference type="KEGG" id="scr:SCHRY_v1c03510"/>
<protein>
    <recommendedName>
        <fullName evidence="5">Lipoprotein</fullName>
    </recommendedName>
</protein>
<dbReference type="OrthoDB" id="388795at2"/>
<dbReference type="HOGENOM" id="CLU_018769_0_0_14"/>
<dbReference type="RefSeq" id="WP_016338760.1">
    <property type="nucleotide sequence ID" value="NC_021280.1"/>
</dbReference>
<sequence>MKKLLTILSVLTITTTGASSVVACSGKGHVTDNKKEVSQKIKEVLKKYTKDKPFKLSREEGNKKDRLIKELKATLSLGSNSNIEVLDQDYQESNLKEINDQNEKVKVEPGVAMIIIKINNKEVYKDKIFWTTLQNGIVQEGLEQFKTMQGELGGMVVKQTGKVTKKISDIDENDIENSFKARFNKTLNFKVNKITYRPSLRSLKNRTLDDKTINYGTINLECWINTEKSKTIIYDGTINWVSESITDIVNANDILNKKGTSSNITNVDLPFSLPVFGTMTFGGITEKILPALRLLGGVKEKVAKVYESIGNPTFEKNWKEFLDWIILLLSKKDESAKEILNKNVNDCLPDDAKKLIDISGTVGDLLTNMAPSLVSLLHWVLNHDFETNNFILELLQYLLSSVDQNVQIGIKKTWGEDSLLYKNTKTNLDSLIYELLVGYKEGSSVKIMILEPHISFFPGVIPKEPTKYNFSNPDYLFSDNDRYNEILETIKKLESEKKTLSKTISDKTEEYVNNDSNYIEIKTKISEFDQELKNLKENDPKYKNVRNEIRKLKLELFKRKAQLGSIFSETSEVLEIQSKISIIEDNISKKEDLLPSFIGFNVTKIMTSILNKLSNFNPDGENIFEIIDRNVLANISLSSTLTLASEFVISPLLWNKIGNDIFSSLGVKPSKEIKVRLTSGNAKIMLKNKNGVWEDLKDMFNGKANPDLSQFMTAKDFKIHLSNLQFELNSTVDEDISLTTSDNLSFDIVFSDQKN</sequence>
<dbReference type="InterPro" id="IPR054816">
    <property type="entry name" value="Lipoprotein_mollicutes-type_CS"/>
</dbReference>
<evidence type="ECO:0008006" key="5">
    <source>
        <dbReference type="Google" id="ProtNLM"/>
    </source>
</evidence>
<evidence type="ECO:0000256" key="2">
    <source>
        <dbReference type="SAM" id="SignalP"/>
    </source>
</evidence>
<keyword evidence="2" id="KW-0732">Signal</keyword>
<evidence type="ECO:0000313" key="4">
    <source>
        <dbReference type="Proteomes" id="UP000013964"/>
    </source>
</evidence>
<organism evidence="3 4">
    <name type="scientific">Spiroplasma chrysopicola DF-1</name>
    <dbReference type="NCBI Taxonomy" id="1276227"/>
    <lineage>
        <taxon>Bacteria</taxon>
        <taxon>Bacillati</taxon>
        <taxon>Mycoplasmatota</taxon>
        <taxon>Mollicutes</taxon>
        <taxon>Entomoplasmatales</taxon>
        <taxon>Spiroplasmataceae</taxon>
        <taxon>Spiroplasma</taxon>
    </lineage>
</organism>
<keyword evidence="4" id="KW-1185">Reference proteome</keyword>
<dbReference type="AlphaFoldDB" id="R4UAJ5"/>
<accession>R4UAJ5</accession>
<reference evidence="3 4" key="1">
    <citation type="journal article" date="2013" name="Genome Biol. Evol.">
        <title>Complete genomes of two dipteran-associated spiroplasmas provided insights into the origin, dynamics, and impacts of viral invasion in spiroplasma.</title>
        <authorList>
            <person name="Ku C."/>
            <person name="Lo W.S."/>
            <person name="Chen L.L."/>
            <person name="Kuo C.H."/>
        </authorList>
    </citation>
    <scope>NUCLEOTIDE SEQUENCE [LARGE SCALE GENOMIC DNA]</scope>
    <source>
        <strain evidence="3 4">DF-1</strain>
    </source>
</reference>
<evidence type="ECO:0000256" key="1">
    <source>
        <dbReference type="SAM" id="Coils"/>
    </source>
</evidence>
<name>R4UAJ5_9MOLU</name>
<dbReference type="NCBIfam" id="NF038029">
    <property type="entry name" value="LP_plasma"/>
    <property type="match status" value="1"/>
</dbReference>
<gene>
    <name evidence="3" type="ORF">SCHRY_v1c03510</name>
</gene>
<feature type="coiled-coil region" evidence="1">
    <location>
        <begin position="483"/>
        <end position="562"/>
    </location>
</feature>
<dbReference type="PROSITE" id="PS51257">
    <property type="entry name" value="PROKAR_LIPOPROTEIN"/>
    <property type="match status" value="1"/>
</dbReference>
<keyword evidence="1" id="KW-0175">Coiled coil</keyword>
<dbReference type="PATRIC" id="fig|1276227.3.peg.351"/>
<feature type="chain" id="PRO_5004371423" description="Lipoprotein" evidence="2">
    <location>
        <begin position="24"/>
        <end position="755"/>
    </location>
</feature>
<dbReference type="Proteomes" id="UP000013964">
    <property type="component" value="Chromosome"/>
</dbReference>
<evidence type="ECO:0000313" key="3">
    <source>
        <dbReference type="EMBL" id="AGM24934.1"/>
    </source>
</evidence>
<feature type="signal peptide" evidence="2">
    <location>
        <begin position="1"/>
        <end position="23"/>
    </location>
</feature>
<proteinExistence type="predicted"/>